<dbReference type="Proteomes" id="UP000201285">
    <property type="component" value="Segment"/>
</dbReference>
<evidence type="ECO:0008006" key="3">
    <source>
        <dbReference type="Google" id="ProtNLM"/>
    </source>
</evidence>
<sequence>MCEPLSIALGVASAAGGMMQAQAQHKAAKAAAARQNQINELNYRNNLNIAKSRDQAKARDYTRKLEAAAAAQTALAQQQQLNVQERNRASIAAQQKLEEAGTEIAFEQQAAIAKQIQAQGTVLASQQSGQSMLLSLMETERALGFEDAQLRASMVDANKAYRIQEYGFDLDKYTADVMAMNRLPTSPTAQQASFAPIREPEVQGPSGLGLMGGMISAAAGGGATLVGTERAIQGNSGPLFTN</sequence>
<dbReference type="GeneID" id="15009142"/>
<dbReference type="OrthoDB" id="31579at10239"/>
<gene>
    <name evidence="1" type="ORF">PROG_00004</name>
</gene>
<evidence type="ECO:0000313" key="1">
    <source>
        <dbReference type="EMBL" id="AGG54660.1"/>
    </source>
</evidence>
<organism evidence="1 2">
    <name type="scientific">Prochlorococcus phage P-SSP10</name>
    <dbReference type="NCBI Taxonomy" id="885867"/>
    <lineage>
        <taxon>Viruses</taxon>
        <taxon>Duplodnaviria</taxon>
        <taxon>Heunggongvirae</taxon>
        <taxon>Uroviricota</taxon>
        <taxon>Caudoviricetes</taxon>
        <taxon>Autographivirales</taxon>
        <taxon>Sechaudvirinae</taxon>
        <taxon>Tangaroavirus</taxon>
        <taxon>Tangaroavirus PSSP10</taxon>
    </lineage>
</organism>
<reference evidence="1 2" key="1">
    <citation type="submission" date="2010-10" db="EMBL/GenBank/DDBJ databases">
        <title>The Genome Sequence of Prochlorococcus phage P-SSP10.</title>
        <authorList>
            <consortium name="The Broad Institute Genome Sequencing Platform"/>
            <person name="Henn M.R."/>
            <person name="Sullivan M.S."/>
            <person name="Osburne M.S."/>
            <person name="Levin J."/>
            <person name="Malboeuf C."/>
            <person name="Casali M."/>
            <person name="Russ C."/>
            <person name="Lennon N."/>
            <person name="Chapman S.B."/>
            <person name="Erlich R."/>
            <person name="Young S.K."/>
            <person name="Yandava C."/>
            <person name="Zeng Q."/>
            <person name="Alvarado L."/>
            <person name="Anderson S."/>
            <person name="Berlin A."/>
            <person name="Chen Z."/>
            <person name="Freedman E."/>
            <person name="Gellesch M."/>
            <person name="Goldberg J."/>
            <person name="Green L."/>
            <person name="Griggs A."/>
            <person name="Gujja S."/>
            <person name="Heilman E.R."/>
            <person name="Heiman D."/>
            <person name="Hollinger A."/>
            <person name="Howarth C."/>
            <person name="Larson L."/>
            <person name="Mehta T."/>
            <person name="Pearson M."/>
            <person name="Roberts A."/>
            <person name="Ryan E."/>
            <person name="Saif S."/>
            <person name="Shea T."/>
            <person name="Shenoy N."/>
            <person name="Sisk P."/>
            <person name="Stolte C."/>
            <person name="Sykes S."/>
            <person name="White J."/>
            <person name="Yu Q."/>
            <person name="Coleman M.L."/>
            <person name="Huang K.H."/>
            <person name="Weigele P.R."/>
            <person name="DeFrancesco A.S."/>
            <person name="Kern S.E."/>
            <person name="Thompson L.R."/>
            <person name="Fu R."/>
            <person name="Hombeck B."/>
            <person name="Chisholm S.W."/>
            <person name="Haas B."/>
            <person name="Nusbaum C."/>
            <person name="Birren B."/>
        </authorList>
    </citation>
    <scope>NUCLEOTIDE SEQUENCE [LARGE SCALE GENOMIC DNA]</scope>
    <source>
        <strain evidence="1 2">P-SSP10</strain>
    </source>
</reference>
<protein>
    <recommendedName>
        <fullName evidence="3">Internal virion protein</fullName>
    </recommendedName>
</protein>
<name>M1T3I1_9CAUD</name>
<proteinExistence type="predicted"/>
<dbReference type="KEGG" id="vg:15009142"/>
<evidence type="ECO:0000313" key="2">
    <source>
        <dbReference type="Proteomes" id="UP000201285"/>
    </source>
</evidence>
<accession>M1T3I1</accession>
<dbReference type="EMBL" id="HQ337022">
    <property type="protein sequence ID" value="AGG54660.1"/>
    <property type="molecule type" value="Genomic_DNA"/>
</dbReference>
<keyword evidence="2" id="KW-1185">Reference proteome</keyword>
<dbReference type="RefSeq" id="YP_007672657.1">
    <property type="nucleotide sequence ID" value="NC_020835.1"/>
</dbReference>